<evidence type="ECO:0008006" key="3">
    <source>
        <dbReference type="Google" id="ProtNLM"/>
    </source>
</evidence>
<keyword evidence="2" id="KW-1185">Reference proteome</keyword>
<reference evidence="1 2" key="1">
    <citation type="submission" date="2018-06" db="EMBL/GenBank/DDBJ databases">
        <title>Comparative genomics reveals the genomic features of Rhizophagus irregularis, R. cerebriforme, R. diaphanum and Gigaspora rosea, and their symbiotic lifestyle signature.</title>
        <authorList>
            <person name="Morin E."/>
            <person name="San Clemente H."/>
            <person name="Chen E.C.H."/>
            <person name="De La Providencia I."/>
            <person name="Hainaut M."/>
            <person name="Kuo A."/>
            <person name="Kohler A."/>
            <person name="Murat C."/>
            <person name="Tang N."/>
            <person name="Roy S."/>
            <person name="Loubradou J."/>
            <person name="Henrissat B."/>
            <person name="Grigoriev I.V."/>
            <person name="Corradi N."/>
            <person name="Roux C."/>
            <person name="Martin F.M."/>
        </authorList>
    </citation>
    <scope>NUCLEOTIDE SEQUENCE [LARGE SCALE GENOMIC DNA]</scope>
    <source>
        <strain evidence="1 2">DAOM 194757</strain>
    </source>
</reference>
<accession>A0A397VY78</accession>
<sequence>MKKFQLRTFAYEDTIEWISFDGLDNVILIGEGGFGFIYKATWLDGIQKIEKI</sequence>
<proteinExistence type="predicted"/>
<feature type="non-terminal residue" evidence="1">
    <location>
        <position position="52"/>
    </location>
</feature>
<name>A0A397VY78_9GLOM</name>
<dbReference type="OrthoDB" id="2425313at2759"/>
<evidence type="ECO:0000313" key="2">
    <source>
        <dbReference type="Proteomes" id="UP000266673"/>
    </source>
</evidence>
<gene>
    <name evidence="1" type="ORF">C2G38_2061816</name>
</gene>
<organism evidence="1 2">
    <name type="scientific">Gigaspora rosea</name>
    <dbReference type="NCBI Taxonomy" id="44941"/>
    <lineage>
        <taxon>Eukaryota</taxon>
        <taxon>Fungi</taxon>
        <taxon>Fungi incertae sedis</taxon>
        <taxon>Mucoromycota</taxon>
        <taxon>Glomeromycotina</taxon>
        <taxon>Glomeromycetes</taxon>
        <taxon>Diversisporales</taxon>
        <taxon>Gigasporaceae</taxon>
        <taxon>Gigaspora</taxon>
    </lineage>
</organism>
<comment type="caution">
    <text evidence="1">The sequence shown here is derived from an EMBL/GenBank/DDBJ whole genome shotgun (WGS) entry which is preliminary data.</text>
</comment>
<evidence type="ECO:0000313" key="1">
    <source>
        <dbReference type="EMBL" id="RIB27485.1"/>
    </source>
</evidence>
<dbReference type="AlphaFoldDB" id="A0A397VY78"/>
<dbReference type="EMBL" id="QKWP01000097">
    <property type="protein sequence ID" value="RIB27485.1"/>
    <property type="molecule type" value="Genomic_DNA"/>
</dbReference>
<dbReference type="Proteomes" id="UP000266673">
    <property type="component" value="Unassembled WGS sequence"/>
</dbReference>
<protein>
    <recommendedName>
        <fullName evidence="3">Protein kinase domain-containing protein</fullName>
    </recommendedName>
</protein>